<dbReference type="EMBL" id="LK933249">
    <property type="protein sequence ID" value="CDT55712.1"/>
    <property type="molecule type" value="Genomic_DNA"/>
</dbReference>
<dbReference type="RefSeq" id="WP_009898324.1">
    <property type="nucleotide sequence ID" value="NZ_BAABSG010000002.1"/>
</dbReference>
<gene>
    <name evidence="9" type="ORF">BN1095_560045</name>
    <name evidence="8" type="ORF">BN1096_740026</name>
    <name evidence="7" type="ORF">BN1097_500070</name>
</gene>
<evidence type="ECO:0000256" key="3">
    <source>
        <dbReference type="ARBA" id="ARBA00022989"/>
    </source>
</evidence>
<feature type="transmembrane region" description="Helical" evidence="5">
    <location>
        <begin position="221"/>
        <end position="243"/>
    </location>
</feature>
<proteinExistence type="predicted"/>
<evidence type="ECO:0000256" key="2">
    <source>
        <dbReference type="ARBA" id="ARBA00022692"/>
    </source>
</evidence>
<feature type="transmembrane region" description="Helical" evidence="5">
    <location>
        <begin position="190"/>
        <end position="214"/>
    </location>
</feature>
<comment type="subcellular location">
    <subcellularLocation>
        <location evidence="1">Membrane</location>
        <topology evidence="1">Multi-pass membrane protein</topology>
    </subcellularLocation>
</comment>
<reference evidence="7" key="1">
    <citation type="submission" date="2014-07" db="EMBL/GenBank/DDBJ databases">
        <authorList>
            <person name="Monot Marc"/>
        </authorList>
    </citation>
    <scope>NUCLEOTIDE SEQUENCE</scope>
    <source>
        <strain evidence="9">7032989</strain>
        <strain evidence="7">7032994</strain>
    </source>
</reference>
<dbReference type="GO" id="GO:0016020">
    <property type="term" value="C:membrane"/>
    <property type="evidence" value="ECO:0007669"/>
    <property type="project" value="UniProtKB-SubCell"/>
</dbReference>
<feature type="domain" description="ABC-2 type transporter transmembrane" evidence="6">
    <location>
        <begin position="16"/>
        <end position="324"/>
    </location>
</feature>
<dbReference type="GO" id="GO:0140359">
    <property type="term" value="F:ABC-type transporter activity"/>
    <property type="evidence" value="ECO:0007669"/>
    <property type="project" value="InterPro"/>
</dbReference>
<organism evidence="7">
    <name type="scientific">Clostridioides difficile</name>
    <name type="common">Peptoclostridium difficile</name>
    <dbReference type="NCBI Taxonomy" id="1496"/>
    <lineage>
        <taxon>Bacteria</taxon>
        <taxon>Bacillati</taxon>
        <taxon>Bacillota</taxon>
        <taxon>Clostridia</taxon>
        <taxon>Peptostreptococcales</taxon>
        <taxon>Peptostreptococcaceae</taxon>
        <taxon>Clostridioides</taxon>
    </lineage>
</organism>
<feature type="transmembrane region" description="Helical" evidence="5">
    <location>
        <begin position="18"/>
        <end position="37"/>
    </location>
</feature>
<evidence type="ECO:0000313" key="8">
    <source>
        <dbReference type="EMBL" id="CDS89277.1"/>
    </source>
</evidence>
<evidence type="ECO:0000256" key="4">
    <source>
        <dbReference type="ARBA" id="ARBA00023136"/>
    </source>
</evidence>
<dbReference type="AlphaFoldDB" id="A0A069ABH7"/>
<protein>
    <submittedName>
        <fullName evidence="7">ABC-type transport system, multidrug-family permease</fullName>
    </submittedName>
</protein>
<keyword evidence="2 5" id="KW-0812">Transmembrane</keyword>
<feature type="transmembrane region" description="Helical" evidence="5">
    <location>
        <begin position="249"/>
        <end position="273"/>
    </location>
</feature>
<evidence type="ECO:0000313" key="7">
    <source>
        <dbReference type="EMBL" id="CDS85491.1"/>
    </source>
</evidence>
<dbReference type="Pfam" id="PF12698">
    <property type="entry name" value="ABC2_membrane_3"/>
    <property type="match status" value="1"/>
</dbReference>
<evidence type="ECO:0000259" key="6">
    <source>
        <dbReference type="Pfam" id="PF12698"/>
    </source>
</evidence>
<evidence type="ECO:0000256" key="5">
    <source>
        <dbReference type="SAM" id="Phobius"/>
    </source>
</evidence>
<evidence type="ECO:0000313" key="9">
    <source>
        <dbReference type="EMBL" id="CDT55712.1"/>
    </source>
</evidence>
<dbReference type="EMBL" id="LK932529">
    <property type="protein sequence ID" value="CDS89277.1"/>
    <property type="molecule type" value="Genomic_DNA"/>
</dbReference>
<sequence length="337" mass="37833">MIGLRYQLKSIKKDKMCIISFFLPVVMAILINFMGTIDISSLGEIRFGIVKDTLPVQTEQWLKKYGMVSVYDTKMHLIREIKDIKTDTIGVVRDGKGIKTVLYGNEINAIKNVGKTLPEMFRLKGDLKDVEVTILPKDSILKEFQNVFIAMILITAMFMGCTFNAMNIISEKEDGISFINEVLPQSRSQYIIQKVFLGLLCGCLSSMITVFICLDISILDMIMMLLLVVFSAFISSLIGLFIGKLSEGLMVGIVYIKIVMILFIGTPLLIYLLGVNTSGIGNLCYIMPSVATFNGIMEIINGNVIIIKDIVILAVHCVVWFMIYIILDKKRKLSFSR</sequence>
<keyword evidence="4 5" id="KW-0472">Membrane</keyword>
<evidence type="ECO:0000256" key="1">
    <source>
        <dbReference type="ARBA" id="ARBA00004141"/>
    </source>
</evidence>
<accession>A0A069ABH7</accession>
<dbReference type="EMBL" id="LK932388">
    <property type="protein sequence ID" value="CDS85491.1"/>
    <property type="molecule type" value="Genomic_DNA"/>
</dbReference>
<name>A0A069ABH7_CLODI</name>
<feature type="transmembrane region" description="Helical" evidence="5">
    <location>
        <begin position="147"/>
        <end position="170"/>
    </location>
</feature>
<dbReference type="InterPro" id="IPR013525">
    <property type="entry name" value="ABC2_TM"/>
</dbReference>
<keyword evidence="3 5" id="KW-1133">Transmembrane helix</keyword>
<feature type="transmembrane region" description="Helical" evidence="5">
    <location>
        <begin position="306"/>
        <end position="327"/>
    </location>
</feature>